<dbReference type="AlphaFoldDB" id="A0A849CC73"/>
<protein>
    <submittedName>
        <fullName evidence="4">DUF4129 domain-containing protein</fullName>
    </submittedName>
</protein>
<reference evidence="4 5" key="1">
    <citation type="submission" date="2020-05" db="EMBL/GenBank/DDBJ databases">
        <title>MicrobeNet Type strains.</title>
        <authorList>
            <person name="Nicholson A.C."/>
        </authorList>
    </citation>
    <scope>NUCLEOTIDE SEQUENCE [LARGE SCALE GENOMIC DNA]</scope>
    <source>
        <strain evidence="4 5">JCM 3224</strain>
    </source>
</reference>
<feature type="region of interest" description="Disordered" evidence="1">
    <location>
        <begin position="123"/>
        <end position="153"/>
    </location>
</feature>
<accession>A0A849CC73</accession>
<evidence type="ECO:0000256" key="2">
    <source>
        <dbReference type="SAM" id="Phobius"/>
    </source>
</evidence>
<feature type="transmembrane region" description="Helical" evidence="2">
    <location>
        <begin position="229"/>
        <end position="250"/>
    </location>
</feature>
<organism evidence="4 5">
    <name type="scientific">Nocardia uniformis</name>
    <dbReference type="NCBI Taxonomy" id="53432"/>
    <lineage>
        <taxon>Bacteria</taxon>
        <taxon>Bacillati</taxon>
        <taxon>Actinomycetota</taxon>
        <taxon>Actinomycetes</taxon>
        <taxon>Mycobacteriales</taxon>
        <taxon>Nocardiaceae</taxon>
        <taxon>Nocardia</taxon>
    </lineage>
</organism>
<dbReference type="EMBL" id="JABELX010000012">
    <property type="protein sequence ID" value="NNH73980.1"/>
    <property type="molecule type" value="Genomic_DNA"/>
</dbReference>
<feature type="compositionally biased region" description="Pro residues" evidence="1">
    <location>
        <begin position="190"/>
        <end position="217"/>
    </location>
</feature>
<comment type="caution">
    <text evidence="4">The sequence shown here is derived from an EMBL/GenBank/DDBJ whole genome shotgun (WGS) entry which is preliminary data.</text>
</comment>
<proteinExistence type="predicted"/>
<evidence type="ECO:0000259" key="3">
    <source>
        <dbReference type="Pfam" id="PF13559"/>
    </source>
</evidence>
<dbReference type="Proteomes" id="UP000586827">
    <property type="component" value="Unassembled WGS sequence"/>
</dbReference>
<feature type="compositionally biased region" description="Basic residues" evidence="1">
    <location>
        <begin position="139"/>
        <end position="153"/>
    </location>
</feature>
<dbReference type="Pfam" id="PF13559">
    <property type="entry name" value="DUF4129"/>
    <property type="match status" value="1"/>
</dbReference>
<gene>
    <name evidence="4" type="ORF">HLB23_29705</name>
</gene>
<evidence type="ECO:0000256" key="1">
    <source>
        <dbReference type="SAM" id="MobiDB-lite"/>
    </source>
</evidence>
<feature type="transmembrane region" description="Helical" evidence="2">
    <location>
        <begin position="167"/>
        <end position="185"/>
    </location>
</feature>
<dbReference type="InterPro" id="IPR025403">
    <property type="entry name" value="TgpA-like_C"/>
</dbReference>
<name>A0A849CC73_9NOCA</name>
<keyword evidence="2" id="KW-0472">Membrane</keyword>
<sequence length="360" mass="39631">MTEPPNPPGPRHHDAPPIPRLGPAATHLAAAEEAARRRDFGTAVRERFRAVTRGLEQRGVLEVRRARTARVTADDASTALGARGELADPTELPSAAHNFDEIVYGGRPATEDEYRRLAQADRFSIAPPPVDEPAEITERRRKPRRKTARTRRRRLPNTPALLRDWRFWAVLAGTVAVALLTYLLLATPTPSPPQTPELPTQPPAPPTQEPIELPPPRFGEGKDSLFERLPGWVAFGGLQWAIAWAILLWWRGRRRGSIVTEPLPVRAPANELLTGQAGLYRKSRDYEHIAGKLRSASLRRLRPTLGLTADATPDRISATVTARGGVDPAVVAAALYDPVPDRGTLELVAAQLEWIEAEVL</sequence>
<feature type="domain" description="Protein-glutamine gamma-glutamyltransferase-like C-terminal" evidence="3">
    <location>
        <begin position="47"/>
        <end position="122"/>
    </location>
</feature>
<keyword evidence="2" id="KW-1133">Transmembrane helix</keyword>
<feature type="region of interest" description="Disordered" evidence="1">
    <location>
        <begin position="190"/>
        <end position="219"/>
    </location>
</feature>
<evidence type="ECO:0000313" key="5">
    <source>
        <dbReference type="Proteomes" id="UP000586827"/>
    </source>
</evidence>
<evidence type="ECO:0000313" key="4">
    <source>
        <dbReference type="EMBL" id="NNH73980.1"/>
    </source>
</evidence>
<keyword evidence="2" id="KW-0812">Transmembrane</keyword>
<keyword evidence="5" id="KW-1185">Reference proteome</keyword>
<dbReference type="RefSeq" id="WP_067516553.1">
    <property type="nucleotide sequence ID" value="NZ_JABELX010000012.1"/>
</dbReference>
<feature type="region of interest" description="Disordered" evidence="1">
    <location>
        <begin position="1"/>
        <end position="22"/>
    </location>
</feature>